<dbReference type="PANTHER" id="PTHR23232">
    <property type="entry name" value="KRAB DOMAIN C2H2 ZINC FINGER"/>
    <property type="match status" value="1"/>
</dbReference>
<dbReference type="Ensembl" id="ENSPLOT00000013679.1">
    <property type="protein sequence ID" value="ENSPLOP00000012334.1"/>
    <property type="gene ID" value="ENSPLOG00000009010.1"/>
</dbReference>
<dbReference type="PROSITE" id="PS50805">
    <property type="entry name" value="KRAB"/>
    <property type="match status" value="1"/>
</dbReference>
<reference evidence="2" key="1">
    <citation type="journal article" date="2019" name="bioRxiv">
        <title>Long live the king: chromosome-level assembly of the lion (Panthera leo) using linked-read, Hi-C, and long read data.</title>
        <authorList>
            <person name="Armstrong E.E."/>
            <person name="Taylor R.W."/>
            <person name="Miller D.E."/>
            <person name="Kaelin C."/>
            <person name="Barsh G."/>
            <person name="Hadly E.A."/>
            <person name="Petrov D."/>
        </authorList>
    </citation>
    <scope>NUCLEOTIDE SEQUENCE [LARGE SCALE GENOMIC DNA]</scope>
</reference>
<reference evidence="2" key="2">
    <citation type="submission" date="2025-08" db="UniProtKB">
        <authorList>
            <consortium name="Ensembl"/>
        </authorList>
    </citation>
    <scope>IDENTIFICATION</scope>
</reference>
<dbReference type="Pfam" id="PF01352">
    <property type="entry name" value="KRAB"/>
    <property type="match status" value="1"/>
</dbReference>
<dbReference type="Gene3D" id="6.10.140.140">
    <property type="match status" value="1"/>
</dbReference>
<sequence>IAKYVGLPFQGPVTFRDVAVAFSQQKWESLNSAHRDLYRDVMLENCSNLVSLGHSLSKPHVITLSEGWKEPWMIAREDQRRPRTG</sequence>
<proteinExistence type="predicted"/>
<dbReference type="InterPro" id="IPR036051">
    <property type="entry name" value="KRAB_dom_sf"/>
</dbReference>
<dbReference type="PANTHER" id="PTHR23232:SF157">
    <property type="entry name" value="ZINC FINGER PROTEIN 525"/>
    <property type="match status" value="1"/>
</dbReference>
<dbReference type="GO" id="GO:0006355">
    <property type="term" value="P:regulation of DNA-templated transcription"/>
    <property type="evidence" value="ECO:0007669"/>
    <property type="project" value="InterPro"/>
</dbReference>
<protein>
    <recommendedName>
        <fullName evidence="1">KRAB domain-containing protein</fullName>
    </recommendedName>
</protein>
<dbReference type="InterPro" id="IPR001909">
    <property type="entry name" value="KRAB"/>
</dbReference>
<name>A0A8C8X4S9_PANLE</name>
<evidence type="ECO:0000313" key="2">
    <source>
        <dbReference type="Ensembl" id="ENSPLOP00000012334.1"/>
    </source>
</evidence>
<evidence type="ECO:0000259" key="1">
    <source>
        <dbReference type="PROSITE" id="PS50805"/>
    </source>
</evidence>
<reference evidence="2" key="3">
    <citation type="submission" date="2025-09" db="UniProtKB">
        <authorList>
            <consortium name="Ensembl"/>
        </authorList>
    </citation>
    <scope>IDENTIFICATION</scope>
</reference>
<accession>A0A8C8X4S9</accession>
<keyword evidence="3" id="KW-1185">Reference proteome</keyword>
<dbReference type="OMA" id="WMIARED"/>
<organism evidence="2 3">
    <name type="scientific">Panthera leo</name>
    <name type="common">Lion</name>
    <dbReference type="NCBI Taxonomy" id="9689"/>
    <lineage>
        <taxon>Eukaryota</taxon>
        <taxon>Metazoa</taxon>
        <taxon>Chordata</taxon>
        <taxon>Craniata</taxon>
        <taxon>Vertebrata</taxon>
        <taxon>Euteleostomi</taxon>
        <taxon>Mammalia</taxon>
        <taxon>Eutheria</taxon>
        <taxon>Laurasiatheria</taxon>
        <taxon>Carnivora</taxon>
        <taxon>Feliformia</taxon>
        <taxon>Felidae</taxon>
        <taxon>Pantherinae</taxon>
        <taxon>Panthera</taxon>
    </lineage>
</organism>
<dbReference type="SUPFAM" id="SSF109640">
    <property type="entry name" value="KRAB domain (Kruppel-associated box)"/>
    <property type="match status" value="1"/>
</dbReference>
<dbReference type="GeneTree" id="ENSGT00940000162363"/>
<feature type="domain" description="KRAB" evidence="1">
    <location>
        <begin position="13"/>
        <end position="84"/>
    </location>
</feature>
<dbReference type="SMART" id="SM00349">
    <property type="entry name" value="KRAB"/>
    <property type="match status" value="1"/>
</dbReference>
<dbReference type="Proteomes" id="UP000694399">
    <property type="component" value="Chromosome E3"/>
</dbReference>
<dbReference type="InterPro" id="IPR050169">
    <property type="entry name" value="Krueppel_C2H2_ZnF"/>
</dbReference>
<dbReference type="CDD" id="cd07765">
    <property type="entry name" value="KRAB_A-box"/>
    <property type="match status" value="1"/>
</dbReference>
<evidence type="ECO:0000313" key="3">
    <source>
        <dbReference type="Proteomes" id="UP000694399"/>
    </source>
</evidence>
<dbReference type="AlphaFoldDB" id="A0A8C8X4S9"/>